<evidence type="ECO:0000256" key="7">
    <source>
        <dbReference type="PROSITE-ProRule" id="PRU10141"/>
    </source>
</evidence>
<dbReference type="PANTHER" id="PTHR24057">
    <property type="entry name" value="GLYCOGEN SYNTHASE KINASE-3 ALPHA"/>
    <property type="match status" value="1"/>
</dbReference>
<dbReference type="GO" id="GO:0005634">
    <property type="term" value="C:nucleus"/>
    <property type="evidence" value="ECO:0007669"/>
    <property type="project" value="TreeGrafter"/>
</dbReference>
<protein>
    <submittedName>
        <fullName evidence="10">Glycogen Synthase Kinase 3 beta putative</fullName>
    </submittedName>
</protein>
<keyword evidence="4 7" id="KW-0547">Nucleotide-binding</keyword>
<name>F0W4X1_9STRA</name>
<proteinExistence type="inferred from homology"/>
<reference evidence="10" key="1">
    <citation type="journal article" date="2011" name="PLoS Biol.">
        <title>Gene gain and loss during evolution of obligate parasitism in the white rust pathogen of Arabidopsis thaliana.</title>
        <authorList>
            <person name="Kemen E."/>
            <person name="Gardiner A."/>
            <person name="Schultz-Larsen T."/>
            <person name="Kemen A.C."/>
            <person name="Balmuth A.L."/>
            <person name="Robert-Seilaniantz A."/>
            <person name="Bailey K."/>
            <person name="Holub E."/>
            <person name="Studholme D.J."/>
            <person name="Maclean D."/>
            <person name="Jones J.D."/>
        </authorList>
    </citation>
    <scope>NUCLEOTIDE SEQUENCE</scope>
</reference>
<dbReference type="InterPro" id="IPR000719">
    <property type="entry name" value="Prot_kinase_dom"/>
</dbReference>
<evidence type="ECO:0000256" key="6">
    <source>
        <dbReference type="ARBA" id="ARBA00022840"/>
    </source>
</evidence>
<feature type="region of interest" description="Disordered" evidence="8">
    <location>
        <begin position="1"/>
        <end position="34"/>
    </location>
</feature>
<feature type="domain" description="Protein kinase" evidence="9">
    <location>
        <begin position="57"/>
        <end position="160"/>
    </location>
</feature>
<evidence type="ECO:0000313" key="10">
    <source>
        <dbReference type="EMBL" id="CCA16160.1"/>
    </source>
</evidence>
<comment type="similarity">
    <text evidence="1">Belongs to the protein kinase superfamily. CMGC Ser/Thr protein kinase family. GSK-3 subfamily.</text>
</comment>
<evidence type="ECO:0000256" key="4">
    <source>
        <dbReference type="ARBA" id="ARBA00022741"/>
    </source>
</evidence>
<feature type="compositionally biased region" description="Polar residues" evidence="8">
    <location>
        <begin position="1"/>
        <end position="23"/>
    </location>
</feature>
<dbReference type="GO" id="GO:0004674">
    <property type="term" value="F:protein serine/threonine kinase activity"/>
    <property type="evidence" value="ECO:0007669"/>
    <property type="project" value="UniProtKB-KW"/>
</dbReference>
<accession>F0W4X1</accession>
<dbReference type="SUPFAM" id="SSF56112">
    <property type="entry name" value="Protein kinase-like (PK-like)"/>
    <property type="match status" value="1"/>
</dbReference>
<evidence type="ECO:0000256" key="5">
    <source>
        <dbReference type="ARBA" id="ARBA00022777"/>
    </source>
</evidence>
<dbReference type="GO" id="GO:0007165">
    <property type="term" value="P:signal transduction"/>
    <property type="evidence" value="ECO:0007669"/>
    <property type="project" value="TreeGrafter"/>
</dbReference>
<dbReference type="PROSITE" id="PS50011">
    <property type="entry name" value="PROTEIN_KINASE_DOM"/>
    <property type="match status" value="1"/>
</dbReference>
<dbReference type="InterPro" id="IPR017441">
    <property type="entry name" value="Protein_kinase_ATP_BS"/>
</dbReference>
<evidence type="ECO:0000259" key="9">
    <source>
        <dbReference type="PROSITE" id="PS50011"/>
    </source>
</evidence>
<keyword evidence="2" id="KW-0723">Serine/threonine-protein kinase</keyword>
<keyword evidence="3" id="KW-0808">Transferase</keyword>
<dbReference type="EMBL" id="FR824064">
    <property type="protein sequence ID" value="CCA16160.1"/>
    <property type="molecule type" value="Genomic_DNA"/>
</dbReference>
<reference evidence="10" key="2">
    <citation type="submission" date="2011-02" db="EMBL/GenBank/DDBJ databases">
        <authorList>
            <person name="MacLean D."/>
        </authorList>
    </citation>
    <scope>NUCLEOTIDE SEQUENCE</scope>
</reference>
<dbReference type="Gene3D" id="3.30.200.20">
    <property type="entry name" value="Phosphorylase Kinase, domain 1"/>
    <property type="match status" value="1"/>
</dbReference>
<dbReference type="HOGENOM" id="CLU_1655383_0_0_1"/>
<evidence type="ECO:0000256" key="3">
    <source>
        <dbReference type="ARBA" id="ARBA00022679"/>
    </source>
</evidence>
<dbReference type="GO" id="GO:0005524">
    <property type="term" value="F:ATP binding"/>
    <property type="evidence" value="ECO:0007669"/>
    <property type="project" value="UniProtKB-UniRule"/>
</dbReference>
<sequence length="160" mass="18017">MEAPSATSQDTASTDGFINTKSGNDLPRKSTKNQSAEIAVEDSCHTLSDKYGKTIHYSAERIIGNGSFGVVFQAIIEEIGEIVAIRKVLQHKRFKNREFQVMKQLHIVQLKHYFYCFYFNREKIDTADEPYLHLVLEFGPDTLYGVTSETAAEIQAVHAA</sequence>
<gene>
    <name evidence="10" type="primary">AlNc14C19G1941</name>
    <name evidence="10" type="ORF">ALNC14_023030</name>
</gene>
<dbReference type="InterPro" id="IPR050591">
    <property type="entry name" value="GSK-3"/>
</dbReference>
<keyword evidence="6 7" id="KW-0067">ATP-binding</keyword>
<dbReference type="GO" id="GO:0005737">
    <property type="term" value="C:cytoplasm"/>
    <property type="evidence" value="ECO:0007669"/>
    <property type="project" value="TreeGrafter"/>
</dbReference>
<feature type="binding site" evidence="7">
    <location>
        <position position="87"/>
    </location>
    <ligand>
        <name>ATP</name>
        <dbReference type="ChEBI" id="CHEBI:30616"/>
    </ligand>
</feature>
<dbReference type="GO" id="GO:0030154">
    <property type="term" value="P:cell differentiation"/>
    <property type="evidence" value="ECO:0007669"/>
    <property type="project" value="TreeGrafter"/>
</dbReference>
<organism evidence="10">
    <name type="scientific">Albugo laibachii Nc14</name>
    <dbReference type="NCBI Taxonomy" id="890382"/>
    <lineage>
        <taxon>Eukaryota</taxon>
        <taxon>Sar</taxon>
        <taxon>Stramenopiles</taxon>
        <taxon>Oomycota</taxon>
        <taxon>Peronosporomycetes</taxon>
        <taxon>Albuginales</taxon>
        <taxon>Albuginaceae</taxon>
        <taxon>Albugo</taxon>
    </lineage>
</organism>
<keyword evidence="5 10" id="KW-0418">Kinase</keyword>
<evidence type="ECO:0000256" key="1">
    <source>
        <dbReference type="ARBA" id="ARBA00005527"/>
    </source>
</evidence>
<evidence type="ECO:0000256" key="8">
    <source>
        <dbReference type="SAM" id="MobiDB-lite"/>
    </source>
</evidence>
<evidence type="ECO:0000256" key="2">
    <source>
        <dbReference type="ARBA" id="ARBA00022527"/>
    </source>
</evidence>
<dbReference type="PANTHER" id="PTHR24057:SF0">
    <property type="entry name" value="PROTEIN KINASE SHAGGY-RELATED"/>
    <property type="match status" value="1"/>
</dbReference>
<dbReference type="PROSITE" id="PS00107">
    <property type="entry name" value="PROTEIN_KINASE_ATP"/>
    <property type="match status" value="1"/>
</dbReference>
<dbReference type="InterPro" id="IPR011009">
    <property type="entry name" value="Kinase-like_dom_sf"/>
</dbReference>
<dbReference type="AlphaFoldDB" id="F0W4X1"/>